<sequence>MLNWKKIFLFLSLTFFLTSCSEKNLPDGVGRVILKNGYPCLYLNNGQPIARMGSDVHAFIPTMPDGSSREQCVLWEGGKKLLKYNQVIDSDLWGKQSEDIHLVQFCVENKNNIMRLVQTKRNEQGHAICTDLAWKPVKSYFGVFAEIERFWDWLFNLNGYTKEVF</sequence>
<comment type="caution">
    <text evidence="1">The sequence shown here is derived from an EMBL/GenBank/DDBJ whole genome shotgun (WGS) entry which is preliminary data.</text>
</comment>
<proteinExistence type="predicted"/>
<evidence type="ECO:0000313" key="2">
    <source>
        <dbReference type="Proteomes" id="UP000269923"/>
    </source>
</evidence>
<protein>
    <submittedName>
        <fullName evidence="1">Uncharacterized protein</fullName>
    </submittedName>
</protein>
<reference evidence="1 2" key="1">
    <citation type="submission" date="2018-11" db="EMBL/GenBank/DDBJ databases">
        <title>Genomes From Bacteria Associated with the Canine Oral Cavity: a Test Case for Automated Genome-Based Taxonomic Assignment.</title>
        <authorList>
            <person name="Coil D.A."/>
            <person name="Jospin G."/>
            <person name="Darling A.E."/>
            <person name="Wallis C."/>
            <person name="Davis I.J."/>
            <person name="Harris S."/>
            <person name="Eisen J.A."/>
            <person name="Holcombe L.J."/>
            <person name="O'Flynn C."/>
        </authorList>
    </citation>
    <scope>NUCLEOTIDE SEQUENCE [LARGE SCALE GENOMIC DNA]</scope>
    <source>
        <strain evidence="1 2">COT-280</strain>
    </source>
</reference>
<dbReference type="AlphaFoldDB" id="A0A3P2A989"/>
<dbReference type="STRING" id="1121352.GCA_000620925_00550"/>
<organism evidence="1 2">
    <name type="scientific">Conchiformibius steedae</name>
    <dbReference type="NCBI Taxonomy" id="153493"/>
    <lineage>
        <taxon>Bacteria</taxon>
        <taxon>Pseudomonadati</taxon>
        <taxon>Pseudomonadota</taxon>
        <taxon>Betaproteobacteria</taxon>
        <taxon>Neisseriales</taxon>
        <taxon>Neisseriaceae</taxon>
        <taxon>Conchiformibius</taxon>
    </lineage>
</organism>
<dbReference type="OrthoDB" id="10003353at2"/>
<dbReference type="RefSeq" id="WP_027021448.1">
    <property type="nucleotide sequence ID" value="NZ_CP059563.1"/>
</dbReference>
<accession>A0A3P2A989</accession>
<dbReference type="PROSITE" id="PS51257">
    <property type="entry name" value="PROKAR_LIPOPROTEIN"/>
    <property type="match status" value="1"/>
</dbReference>
<dbReference type="Proteomes" id="UP000269923">
    <property type="component" value="Unassembled WGS sequence"/>
</dbReference>
<dbReference type="EMBL" id="RQYC01000001">
    <property type="protein sequence ID" value="RRD91565.1"/>
    <property type="molecule type" value="Genomic_DNA"/>
</dbReference>
<evidence type="ECO:0000313" key="1">
    <source>
        <dbReference type="EMBL" id="RRD91565.1"/>
    </source>
</evidence>
<name>A0A3P2A989_9NEIS</name>
<gene>
    <name evidence="1" type="ORF">EII21_00605</name>
</gene>
<keyword evidence="2" id="KW-1185">Reference proteome</keyword>